<reference evidence="1" key="2">
    <citation type="journal article" date="2021" name="PeerJ">
        <title>Extensive microbial diversity within the chicken gut microbiome revealed by metagenomics and culture.</title>
        <authorList>
            <person name="Gilroy R."/>
            <person name="Ravi A."/>
            <person name="Getino M."/>
            <person name="Pursley I."/>
            <person name="Horton D.L."/>
            <person name="Alikhan N.F."/>
            <person name="Baker D."/>
            <person name="Gharbi K."/>
            <person name="Hall N."/>
            <person name="Watson M."/>
            <person name="Adriaenssens E.M."/>
            <person name="Foster-Nyarko E."/>
            <person name="Jarju S."/>
            <person name="Secka A."/>
            <person name="Antonio M."/>
            <person name="Oren A."/>
            <person name="Chaudhuri R.R."/>
            <person name="La Ragione R."/>
            <person name="Hildebrand F."/>
            <person name="Pallen M.J."/>
        </authorList>
    </citation>
    <scope>NUCLEOTIDE SEQUENCE</scope>
    <source>
        <strain evidence="1">2830</strain>
    </source>
</reference>
<dbReference type="SUPFAM" id="SSF48371">
    <property type="entry name" value="ARM repeat"/>
    <property type="match status" value="1"/>
</dbReference>
<reference evidence="1" key="1">
    <citation type="submission" date="2020-10" db="EMBL/GenBank/DDBJ databases">
        <authorList>
            <person name="Gilroy R."/>
        </authorList>
    </citation>
    <scope>NUCLEOTIDE SEQUENCE</scope>
    <source>
        <strain evidence="1">2830</strain>
    </source>
</reference>
<dbReference type="Pfam" id="PF13646">
    <property type="entry name" value="HEAT_2"/>
    <property type="match status" value="1"/>
</dbReference>
<protein>
    <submittedName>
        <fullName evidence="1">HEAT repeat domain-containing protein</fullName>
    </submittedName>
</protein>
<dbReference type="EMBL" id="DVMH01000012">
    <property type="protein sequence ID" value="HIU09997.1"/>
    <property type="molecule type" value="Genomic_DNA"/>
</dbReference>
<organism evidence="1 2">
    <name type="scientific">Candidatus Avidehalobacter gallistercoris</name>
    <dbReference type="NCBI Taxonomy" id="2840694"/>
    <lineage>
        <taxon>Bacteria</taxon>
        <taxon>Bacillati</taxon>
        <taxon>Bacillota</taxon>
        <taxon>Clostridia</taxon>
        <taxon>Eubacteriales</taxon>
        <taxon>Peptococcaceae</taxon>
        <taxon>Peptococcaceae incertae sedis</taxon>
        <taxon>Candidatus Avidehalobacter</taxon>
    </lineage>
</organism>
<dbReference type="Proteomes" id="UP000824124">
    <property type="component" value="Unassembled WGS sequence"/>
</dbReference>
<dbReference type="InterPro" id="IPR016024">
    <property type="entry name" value="ARM-type_fold"/>
</dbReference>
<dbReference type="InterPro" id="IPR011989">
    <property type="entry name" value="ARM-like"/>
</dbReference>
<name>A0A9D1HJ74_9FIRM</name>
<evidence type="ECO:0000313" key="1">
    <source>
        <dbReference type="EMBL" id="HIU09997.1"/>
    </source>
</evidence>
<sequence>MLFGGYKPAMLEKWRIKPPAAAKLVKMWLKMGENERSEAAACAWEQGWPEQWLDNISDQAAYKMLTAVWPYADAATRKPLLSLAVRRLGGDSKQHTLLLCLLNELHDDDTPGLLLAAAFSEPDKYDVTEAAALLAPWQEACGMALAVRFADMPPAARRWTVRLSGELKSGGTLRVLEAALIDAEADIRVLAAKTVQTSHLCKGEDLLDFLAPALADVLPNVRMAACETLGLLGGTAAIPTLRRILAADTAWQVKAMCSSFIDRWEKRLAEDILRDEGELYLKDGDKQ</sequence>
<accession>A0A9D1HJ74</accession>
<dbReference type="Gene3D" id="1.25.10.10">
    <property type="entry name" value="Leucine-rich Repeat Variant"/>
    <property type="match status" value="1"/>
</dbReference>
<gene>
    <name evidence="1" type="ORF">IAB00_01895</name>
</gene>
<comment type="caution">
    <text evidence="1">The sequence shown here is derived from an EMBL/GenBank/DDBJ whole genome shotgun (WGS) entry which is preliminary data.</text>
</comment>
<evidence type="ECO:0000313" key="2">
    <source>
        <dbReference type="Proteomes" id="UP000824124"/>
    </source>
</evidence>
<dbReference type="AlphaFoldDB" id="A0A9D1HJ74"/>
<proteinExistence type="predicted"/>